<dbReference type="InterPro" id="IPR001647">
    <property type="entry name" value="HTH_TetR"/>
</dbReference>
<proteinExistence type="predicted"/>
<protein>
    <recommendedName>
        <fullName evidence="4">HTH tetR-type domain-containing protein</fullName>
    </recommendedName>
</protein>
<evidence type="ECO:0000256" key="1">
    <source>
        <dbReference type="ARBA" id="ARBA00023125"/>
    </source>
</evidence>
<reference evidence="5" key="2">
    <citation type="submission" date="2020-09" db="EMBL/GenBank/DDBJ databases">
        <authorList>
            <person name="Sun Q."/>
            <person name="Ohkuma M."/>
        </authorList>
    </citation>
    <scope>NUCLEOTIDE SEQUENCE</scope>
    <source>
        <strain evidence="5">JCM 3276</strain>
    </source>
</reference>
<dbReference type="Gene3D" id="1.10.357.10">
    <property type="entry name" value="Tetracycline Repressor, domain 2"/>
    <property type="match status" value="1"/>
</dbReference>
<keyword evidence="1 2" id="KW-0238">DNA-binding</keyword>
<gene>
    <name evidence="5" type="ORF">GCM10010171_22420</name>
</gene>
<dbReference type="GO" id="GO:0000976">
    <property type="term" value="F:transcription cis-regulatory region binding"/>
    <property type="evidence" value="ECO:0007669"/>
    <property type="project" value="TreeGrafter"/>
</dbReference>
<dbReference type="Proteomes" id="UP000660680">
    <property type="component" value="Unassembled WGS sequence"/>
</dbReference>
<dbReference type="PROSITE" id="PS50977">
    <property type="entry name" value="HTH_TETR_2"/>
    <property type="match status" value="1"/>
</dbReference>
<dbReference type="InterPro" id="IPR009057">
    <property type="entry name" value="Homeodomain-like_sf"/>
</dbReference>
<feature type="domain" description="HTH tetR-type" evidence="4">
    <location>
        <begin position="25"/>
        <end position="85"/>
    </location>
</feature>
<keyword evidence="6" id="KW-1185">Reference proteome</keyword>
<organism evidence="5 6">
    <name type="scientific">Actinokineospora fastidiosa</name>
    <dbReference type="NCBI Taxonomy" id="1816"/>
    <lineage>
        <taxon>Bacteria</taxon>
        <taxon>Bacillati</taxon>
        <taxon>Actinomycetota</taxon>
        <taxon>Actinomycetes</taxon>
        <taxon>Pseudonocardiales</taxon>
        <taxon>Pseudonocardiaceae</taxon>
        <taxon>Actinokineospora</taxon>
    </lineage>
</organism>
<dbReference type="InterPro" id="IPR050109">
    <property type="entry name" value="HTH-type_TetR-like_transc_reg"/>
</dbReference>
<evidence type="ECO:0000313" key="5">
    <source>
        <dbReference type="EMBL" id="GGS28794.1"/>
    </source>
</evidence>
<feature type="region of interest" description="Disordered" evidence="3">
    <location>
        <begin position="1"/>
        <end position="23"/>
    </location>
</feature>
<dbReference type="GO" id="GO:0003700">
    <property type="term" value="F:DNA-binding transcription factor activity"/>
    <property type="evidence" value="ECO:0007669"/>
    <property type="project" value="TreeGrafter"/>
</dbReference>
<reference evidence="5" key="1">
    <citation type="journal article" date="2014" name="Int. J. Syst. Evol. Microbiol.">
        <title>Complete genome sequence of Corynebacterium casei LMG S-19264T (=DSM 44701T), isolated from a smear-ripened cheese.</title>
        <authorList>
            <consortium name="US DOE Joint Genome Institute (JGI-PGF)"/>
            <person name="Walter F."/>
            <person name="Albersmeier A."/>
            <person name="Kalinowski J."/>
            <person name="Ruckert C."/>
        </authorList>
    </citation>
    <scope>NUCLEOTIDE SEQUENCE</scope>
    <source>
        <strain evidence="5">JCM 3276</strain>
    </source>
</reference>
<sequence length="202" mass="21923">MAAETGQPARRPSAGPERVRRLPRAERREQILGAATRAFARTGFAATGLDDVAAEAGVTQVILYRHFASKNDLYRAVLHRACTRLADTVGTDGYDGTSLPALICAAAADPDGFRLLFRHAAREPEFRDVVDTIRTASADVTDRHLADAIPQGPWRDWAARLVPTLTLEAVLTWLDLDQPDPENAADHIGRAIHGVIQAARGD</sequence>
<dbReference type="Pfam" id="PF00440">
    <property type="entry name" value="TetR_N"/>
    <property type="match status" value="1"/>
</dbReference>
<name>A0A918GBY6_9PSEU</name>
<evidence type="ECO:0000256" key="2">
    <source>
        <dbReference type="PROSITE-ProRule" id="PRU00335"/>
    </source>
</evidence>
<feature type="DNA-binding region" description="H-T-H motif" evidence="2">
    <location>
        <begin position="48"/>
        <end position="67"/>
    </location>
</feature>
<dbReference type="RefSeq" id="WP_189210358.1">
    <property type="nucleotide sequence ID" value="NZ_BMRB01000002.1"/>
</dbReference>
<dbReference type="AlphaFoldDB" id="A0A918GBY6"/>
<evidence type="ECO:0000256" key="3">
    <source>
        <dbReference type="SAM" id="MobiDB-lite"/>
    </source>
</evidence>
<dbReference type="EMBL" id="BMRB01000002">
    <property type="protein sequence ID" value="GGS28794.1"/>
    <property type="molecule type" value="Genomic_DNA"/>
</dbReference>
<accession>A0A918GBY6</accession>
<dbReference type="PANTHER" id="PTHR30055:SF226">
    <property type="entry name" value="HTH-TYPE TRANSCRIPTIONAL REGULATOR PKSA"/>
    <property type="match status" value="1"/>
</dbReference>
<evidence type="ECO:0000313" key="6">
    <source>
        <dbReference type="Proteomes" id="UP000660680"/>
    </source>
</evidence>
<dbReference type="PRINTS" id="PR00455">
    <property type="entry name" value="HTHTETR"/>
</dbReference>
<dbReference type="SUPFAM" id="SSF46689">
    <property type="entry name" value="Homeodomain-like"/>
    <property type="match status" value="1"/>
</dbReference>
<evidence type="ECO:0000259" key="4">
    <source>
        <dbReference type="PROSITE" id="PS50977"/>
    </source>
</evidence>
<dbReference type="PANTHER" id="PTHR30055">
    <property type="entry name" value="HTH-TYPE TRANSCRIPTIONAL REGULATOR RUTR"/>
    <property type="match status" value="1"/>
</dbReference>
<comment type="caution">
    <text evidence="5">The sequence shown here is derived from an EMBL/GenBank/DDBJ whole genome shotgun (WGS) entry which is preliminary data.</text>
</comment>